<dbReference type="Proteomes" id="UP001296943">
    <property type="component" value="Unassembled WGS sequence"/>
</dbReference>
<dbReference type="GO" id="GO:0008168">
    <property type="term" value="F:methyltransferase activity"/>
    <property type="evidence" value="ECO:0007669"/>
    <property type="project" value="UniProtKB-KW"/>
</dbReference>
<proteinExistence type="predicted"/>
<dbReference type="CDD" id="cd02440">
    <property type="entry name" value="AdoMet_MTases"/>
    <property type="match status" value="1"/>
</dbReference>
<keyword evidence="2" id="KW-0489">Methyltransferase</keyword>
<dbReference type="EMBL" id="JAFBDR010000038">
    <property type="protein sequence ID" value="MBM7573592.1"/>
    <property type="molecule type" value="Genomic_DNA"/>
</dbReference>
<dbReference type="SUPFAM" id="SSF53335">
    <property type="entry name" value="S-adenosyl-L-methionine-dependent methyltransferases"/>
    <property type="match status" value="1"/>
</dbReference>
<accession>A0ABS2N615</accession>
<dbReference type="InterPro" id="IPR013216">
    <property type="entry name" value="Methyltransf_11"/>
</dbReference>
<dbReference type="GO" id="GO:0032259">
    <property type="term" value="P:methylation"/>
    <property type="evidence" value="ECO:0007669"/>
    <property type="project" value="UniProtKB-KW"/>
</dbReference>
<dbReference type="PANTHER" id="PTHR43861">
    <property type="entry name" value="TRANS-ACONITATE 2-METHYLTRANSFERASE-RELATED"/>
    <property type="match status" value="1"/>
</dbReference>
<name>A0ABS2N615_9BACI</name>
<protein>
    <submittedName>
        <fullName evidence="2">2-polyprenyl-3-methyl-5-hydroxy-6-metoxy-1, 4-benzoquinol methylase</fullName>
    </submittedName>
</protein>
<dbReference type="Pfam" id="PF08241">
    <property type="entry name" value="Methyltransf_11"/>
    <property type="match status" value="1"/>
</dbReference>
<reference evidence="2 3" key="1">
    <citation type="submission" date="2021-01" db="EMBL/GenBank/DDBJ databases">
        <title>Genomic Encyclopedia of Type Strains, Phase IV (KMG-IV): sequencing the most valuable type-strain genomes for metagenomic binning, comparative biology and taxonomic classification.</title>
        <authorList>
            <person name="Goeker M."/>
        </authorList>
    </citation>
    <scope>NUCLEOTIDE SEQUENCE [LARGE SCALE GENOMIC DNA]</scope>
    <source>
        <strain evidence="2 3">DSM 23711</strain>
    </source>
</reference>
<evidence type="ECO:0000259" key="1">
    <source>
        <dbReference type="Pfam" id="PF08241"/>
    </source>
</evidence>
<keyword evidence="3" id="KW-1185">Reference proteome</keyword>
<gene>
    <name evidence="2" type="ORF">JOC48_004156</name>
</gene>
<comment type="caution">
    <text evidence="2">The sequence shown here is derived from an EMBL/GenBank/DDBJ whole genome shotgun (WGS) entry which is preliminary data.</text>
</comment>
<dbReference type="InterPro" id="IPR029063">
    <property type="entry name" value="SAM-dependent_MTases_sf"/>
</dbReference>
<organism evidence="2 3">
    <name type="scientific">Aquibacillus albus</name>
    <dbReference type="NCBI Taxonomy" id="1168171"/>
    <lineage>
        <taxon>Bacteria</taxon>
        <taxon>Bacillati</taxon>
        <taxon>Bacillota</taxon>
        <taxon>Bacilli</taxon>
        <taxon>Bacillales</taxon>
        <taxon>Bacillaceae</taxon>
        <taxon>Aquibacillus</taxon>
    </lineage>
</organism>
<sequence length="210" mass="23839">MRIVLKDTGERVIPEKMKITNGLLLEHIARYHFAANYVHGRVLDFASGAGYGSHIIAKQCKKKIDEVLGVDIDSEVVDYAQKTYYHPLSTYRQADVTDPLLPEKLGKFDTVLSFETIEHVEDEEQFLSNIYHLLKPGGTLVLSTPFGQGRGKPCGSPFHVHQLTVEEFTNLFHDYEETTFYFQNGVLIEPAFLGTRDHYPLGIVVCKKQH</sequence>
<keyword evidence="2" id="KW-0808">Transferase</keyword>
<feature type="domain" description="Methyltransferase type 11" evidence="1">
    <location>
        <begin position="43"/>
        <end position="142"/>
    </location>
</feature>
<dbReference type="Gene3D" id="3.40.50.150">
    <property type="entry name" value="Vaccinia Virus protein VP39"/>
    <property type="match status" value="1"/>
</dbReference>
<evidence type="ECO:0000313" key="3">
    <source>
        <dbReference type="Proteomes" id="UP001296943"/>
    </source>
</evidence>
<evidence type="ECO:0000313" key="2">
    <source>
        <dbReference type="EMBL" id="MBM7573592.1"/>
    </source>
</evidence>